<feature type="domain" description="CBM6" evidence="3">
    <location>
        <begin position="578"/>
        <end position="705"/>
    </location>
</feature>
<feature type="chain" id="PRO_5047541601" evidence="2">
    <location>
        <begin position="29"/>
        <end position="706"/>
    </location>
</feature>
<dbReference type="InterPro" id="IPR006584">
    <property type="entry name" value="Cellulose-bd_IV"/>
</dbReference>
<evidence type="ECO:0000259" key="3">
    <source>
        <dbReference type="PROSITE" id="PS51175"/>
    </source>
</evidence>
<organism evidence="4 5">
    <name type="scientific">Paenibacillus wenxiniae</name>
    <dbReference type="NCBI Taxonomy" id="1636843"/>
    <lineage>
        <taxon>Bacteria</taxon>
        <taxon>Bacillati</taxon>
        <taxon>Bacillota</taxon>
        <taxon>Bacilli</taxon>
        <taxon>Bacillales</taxon>
        <taxon>Paenibacillaceae</taxon>
        <taxon>Paenibacillus</taxon>
    </lineage>
</organism>
<evidence type="ECO:0000256" key="2">
    <source>
        <dbReference type="SAM" id="SignalP"/>
    </source>
</evidence>
<dbReference type="EMBL" id="JBHUEH010000007">
    <property type="protein sequence ID" value="MFD1884265.1"/>
    <property type="molecule type" value="Genomic_DNA"/>
</dbReference>
<dbReference type="Gene3D" id="2.60.120.260">
    <property type="entry name" value="Galactose-binding domain-like"/>
    <property type="match status" value="2"/>
</dbReference>
<evidence type="ECO:0000313" key="5">
    <source>
        <dbReference type="Proteomes" id="UP001597233"/>
    </source>
</evidence>
<keyword evidence="5" id="KW-1185">Reference proteome</keyword>
<dbReference type="RefSeq" id="WP_347326859.1">
    <property type="nucleotide sequence ID" value="NZ_JBCGUH010000016.1"/>
</dbReference>
<gene>
    <name evidence="4" type="ORF">ACFSC9_01900</name>
</gene>
<dbReference type="Pfam" id="PF16990">
    <property type="entry name" value="CBM_35"/>
    <property type="match status" value="1"/>
</dbReference>
<dbReference type="InterPro" id="IPR055240">
    <property type="entry name" value="CBM13-like"/>
</dbReference>
<keyword evidence="1 2" id="KW-0732">Signal</keyword>
<dbReference type="Proteomes" id="UP001597233">
    <property type="component" value="Unassembled WGS sequence"/>
</dbReference>
<sequence length="706" mass="76222">MNKMAALLSGALLLGMAPALFAPTPVSAASPSPFTVDVSDSYRPVTHVASGSLYGLADEGRPADDLIAPTHPKMFTQMAPGGQQLPNGETRPVGDALKVAPIAKRSGAEVTIRMPDIYPNFPYRWVSWDDWYGKVDQIVKARLDSGADNIYGYEIWNEPDGTWDTNKAGSFNEGWEKTYLRIKQQDPTTKIIGPSITHYNEGWLRDFLTYARDHNVLPDIISWHELGAPEGYYVDGPAPQFISNHMVAYRALEKELGISPRPISINEYGVISEQAVPGNMVRYIAQFERSGVDTANIAFWFRPGRLSNLITDKGEKNGAWWLYKWYGDMSGQMVMTTPPNPKALDLDGVASVNDSKQQVDVVFGGGTGNHNVVVKGLDALSAFSGTANVKLESTPWYGVDTAVSEPTTVFTGNVHIQNGQVTIPVTDMKSSSGYRLIVTPGAQSDITRYEAEKADVQQASVLSSNHASSNSYVGRIDNPDSYVQFTVNAPAAGNYNLTVGYANGGSSTSQQALSVNGAEATTLNYPATGGWLDSTDGSAVQQQIALKQGSNTIRLTKAGSGYAELDYIQLQQLGSFKQRVEAEEAKVNDARVVNSSFASNDRFVGNIDHSDSSVAFTVNAPAAGTYKMDIGYANGTNATSTHTLTINGQSQDAVSYPKTGGWTADVPNFGTRQIVTVSVNLKQGENTIVLGKGNGYAELDYIEVYP</sequence>
<dbReference type="InterPro" id="IPR005084">
    <property type="entry name" value="CBM6"/>
</dbReference>
<feature type="domain" description="CBM6" evidence="3">
    <location>
        <begin position="447"/>
        <end position="571"/>
    </location>
</feature>
<dbReference type="PROSITE" id="PS51175">
    <property type="entry name" value="CBM6"/>
    <property type="match status" value="2"/>
</dbReference>
<evidence type="ECO:0000313" key="4">
    <source>
        <dbReference type="EMBL" id="MFD1884265.1"/>
    </source>
</evidence>
<proteinExistence type="predicted"/>
<reference evidence="5" key="1">
    <citation type="journal article" date="2019" name="Int. J. Syst. Evol. Microbiol.">
        <title>The Global Catalogue of Microorganisms (GCM) 10K type strain sequencing project: providing services to taxonomists for standard genome sequencing and annotation.</title>
        <authorList>
            <consortium name="The Broad Institute Genomics Platform"/>
            <consortium name="The Broad Institute Genome Sequencing Center for Infectious Disease"/>
            <person name="Wu L."/>
            <person name="Ma J."/>
        </authorList>
    </citation>
    <scope>NUCLEOTIDE SEQUENCE [LARGE SCALE GENOMIC DNA]</scope>
    <source>
        <strain evidence="5">CCUG 54950</strain>
    </source>
</reference>
<protein>
    <submittedName>
        <fullName evidence="4">CBM35 domain-containing protein</fullName>
    </submittedName>
</protein>
<dbReference type="Pfam" id="PF22704">
    <property type="entry name" value="CBM13-like"/>
    <property type="match status" value="1"/>
</dbReference>
<dbReference type="Gene3D" id="3.20.20.80">
    <property type="entry name" value="Glycosidases"/>
    <property type="match status" value="1"/>
</dbReference>
<name>A0ABW4REN4_9BACL</name>
<accession>A0ABW4REN4</accession>
<dbReference type="SMART" id="SM00606">
    <property type="entry name" value="CBD_IV"/>
    <property type="match status" value="1"/>
</dbReference>
<evidence type="ECO:0000256" key="1">
    <source>
        <dbReference type="ARBA" id="ARBA00022729"/>
    </source>
</evidence>
<dbReference type="InterPro" id="IPR017853">
    <property type="entry name" value="GH"/>
</dbReference>
<feature type="signal peptide" evidence="2">
    <location>
        <begin position="1"/>
        <end position="28"/>
    </location>
</feature>
<dbReference type="InterPro" id="IPR008979">
    <property type="entry name" value="Galactose-bd-like_sf"/>
</dbReference>
<comment type="caution">
    <text evidence="4">The sequence shown here is derived from an EMBL/GenBank/DDBJ whole genome shotgun (WGS) entry which is preliminary data.</text>
</comment>
<dbReference type="SUPFAM" id="SSF51445">
    <property type="entry name" value="(Trans)glycosidases"/>
    <property type="match status" value="1"/>
</dbReference>
<dbReference type="SUPFAM" id="SSF49785">
    <property type="entry name" value="Galactose-binding domain-like"/>
    <property type="match status" value="2"/>
</dbReference>